<comment type="caution">
    <text evidence="3">The sequence shown here is derived from an EMBL/GenBank/DDBJ whole genome shotgun (WGS) entry which is preliminary data.</text>
</comment>
<sequence>MEYLLEMLKWIQSIRNPVLDHAFTFITVLGEDYFAIAVLCLILWCVNKKSGYAIGFAYLTSWIFNFSLKEAFKLPRPFILDRGIIPIRPETATGYSFPSGHTQGISALSAAIGTAFRKKWLYAAGSTLVIFMAMSRMYLGVHTLLDVAVGAVAGITWAFVANLIFSYSDRANRKVLLLFMFIPMALGMVFIQDNDYYKIAGTFTSFVIGYLLDCRYIHYEAKSSAWQQAAKFIIGMAVLISIKGLVKEVLGENLASNYLRYFLIGFWITVAAPLLFKKMFGAKFFDTNHQLNIQG</sequence>
<keyword evidence="3" id="KW-0378">Hydrolase</keyword>
<dbReference type="STRING" id="36849.OXPF_36530"/>
<dbReference type="EC" id="3.6.1.27" evidence="3"/>
<evidence type="ECO:0000313" key="3">
    <source>
        <dbReference type="EMBL" id="KPU42885.1"/>
    </source>
</evidence>
<dbReference type="PATRIC" id="fig|36849.3.peg.3859"/>
<dbReference type="InterPro" id="IPR036938">
    <property type="entry name" value="PAP2/HPO_sf"/>
</dbReference>
<dbReference type="Proteomes" id="UP000050326">
    <property type="component" value="Unassembled WGS sequence"/>
</dbReference>
<dbReference type="Gene3D" id="1.20.144.10">
    <property type="entry name" value="Phosphatidic acid phosphatase type 2/haloperoxidase"/>
    <property type="match status" value="2"/>
</dbReference>
<protein>
    <submittedName>
        <fullName evidence="3">Undecaprenyl-diphosphatase BcrC</fullName>
        <ecNumber evidence="3">3.6.1.27</ecNumber>
    </submittedName>
</protein>
<accession>A0A0P9ACR7</accession>
<evidence type="ECO:0000256" key="1">
    <source>
        <dbReference type="SAM" id="Phobius"/>
    </source>
</evidence>
<dbReference type="SMART" id="SM00014">
    <property type="entry name" value="acidPPc"/>
    <property type="match status" value="1"/>
</dbReference>
<dbReference type="Pfam" id="PF01569">
    <property type="entry name" value="PAP2"/>
    <property type="match status" value="1"/>
</dbReference>
<dbReference type="PANTHER" id="PTHR14969:SF13">
    <property type="entry name" value="AT30094P"/>
    <property type="match status" value="1"/>
</dbReference>
<organism evidence="3 4">
    <name type="scientific">Oxobacter pfennigii</name>
    <dbReference type="NCBI Taxonomy" id="36849"/>
    <lineage>
        <taxon>Bacteria</taxon>
        <taxon>Bacillati</taxon>
        <taxon>Bacillota</taxon>
        <taxon>Clostridia</taxon>
        <taxon>Eubacteriales</taxon>
        <taxon>Clostridiaceae</taxon>
        <taxon>Oxobacter</taxon>
    </lineage>
</organism>
<feature type="domain" description="Phosphatidic acid phosphatase type 2/haloperoxidase" evidence="2">
    <location>
        <begin position="50"/>
        <end position="162"/>
    </location>
</feature>
<dbReference type="AlphaFoldDB" id="A0A0P9ACR7"/>
<evidence type="ECO:0000259" key="2">
    <source>
        <dbReference type="SMART" id="SM00014"/>
    </source>
</evidence>
<keyword evidence="4" id="KW-1185">Reference proteome</keyword>
<dbReference type="SUPFAM" id="SSF48317">
    <property type="entry name" value="Acid phosphatase/Vanadium-dependent haloperoxidase"/>
    <property type="match status" value="1"/>
</dbReference>
<dbReference type="GO" id="GO:0050380">
    <property type="term" value="F:undecaprenyl-diphosphatase activity"/>
    <property type="evidence" value="ECO:0007669"/>
    <property type="project" value="UniProtKB-EC"/>
</dbReference>
<feature type="transmembrane region" description="Helical" evidence="1">
    <location>
        <begin position="120"/>
        <end position="141"/>
    </location>
</feature>
<feature type="transmembrane region" description="Helical" evidence="1">
    <location>
        <begin position="21"/>
        <end position="44"/>
    </location>
</feature>
<feature type="transmembrane region" description="Helical" evidence="1">
    <location>
        <begin position="258"/>
        <end position="276"/>
    </location>
</feature>
<feature type="transmembrane region" description="Helical" evidence="1">
    <location>
        <begin position="175"/>
        <end position="191"/>
    </location>
</feature>
<keyword evidence="1" id="KW-0472">Membrane</keyword>
<keyword evidence="1" id="KW-0812">Transmembrane</keyword>
<feature type="transmembrane region" description="Helical" evidence="1">
    <location>
        <begin position="147"/>
        <end position="168"/>
    </location>
</feature>
<gene>
    <name evidence="3" type="primary">bcrC</name>
    <name evidence="3" type="ORF">OXPF_36530</name>
</gene>
<dbReference type="PANTHER" id="PTHR14969">
    <property type="entry name" value="SPHINGOSINE-1-PHOSPHATE PHOSPHOHYDROLASE"/>
    <property type="match status" value="1"/>
</dbReference>
<proteinExistence type="predicted"/>
<keyword evidence="1" id="KW-1133">Transmembrane helix</keyword>
<dbReference type="RefSeq" id="WP_054876623.1">
    <property type="nucleotide sequence ID" value="NZ_LKET01000051.1"/>
</dbReference>
<name>A0A0P9ACR7_9CLOT</name>
<reference evidence="3 4" key="1">
    <citation type="submission" date="2015-09" db="EMBL/GenBank/DDBJ databases">
        <title>Genome sequence of Oxobacter pfennigii DSM 3222.</title>
        <authorList>
            <person name="Poehlein A."/>
            <person name="Bengelsdorf F.R."/>
            <person name="Schiel-Bengelsdorf B."/>
            <person name="Duerre P."/>
            <person name="Daniel R."/>
        </authorList>
    </citation>
    <scope>NUCLEOTIDE SEQUENCE [LARGE SCALE GENOMIC DNA]</scope>
    <source>
        <strain evidence="3 4">DSM 3222</strain>
    </source>
</reference>
<evidence type="ECO:0000313" key="4">
    <source>
        <dbReference type="Proteomes" id="UP000050326"/>
    </source>
</evidence>
<dbReference type="InterPro" id="IPR000326">
    <property type="entry name" value="PAP2/HPO"/>
</dbReference>
<feature type="transmembrane region" description="Helical" evidence="1">
    <location>
        <begin position="229"/>
        <end position="246"/>
    </location>
</feature>
<dbReference type="EMBL" id="LKET01000051">
    <property type="protein sequence ID" value="KPU42885.1"/>
    <property type="molecule type" value="Genomic_DNA"/>
</dbReference>